<feature type="domain" description="Ammonium transporter AmtB-like" evidence="9">
    <location>
        <begin position="9"/>
        <end position="421"/>
    </location>
</feature>
<feature type="transmembrane region" description="Helical" evidence="8">
    <location>
        <begin position="12"/>
        <end position="31"/>
    </location>
</feature>
<feature type="transmembrane region" description="Helical" evidence="8">
    <location>
        <begin position="277"/>
        <end position="295"/>
    </location>
</feature>
<evidence type="ECO:0000256" key="4">
    <source>
        <dbReference type="ARBA" id="ARBA00022692"/>
    </source>
</evidence>
<dbReference type="PRINTS" id="PR00342">
    <property type="entry name" value="RHESUSRHD"/>
</dbReference>
<dbReference type="InterPro" id="IPR001905">
    <property type="entry name" value="Ammonium_transpt"/>
</dbReference>
<accession>A0A506URL1</accession>
<dbReference type="EMBL" id="SORZ01000001">
    <property type="protein sequence ID" value="TPW35984.1"/>
    <property type="molecule type" value="Genomic_DNA"/>
</dbReference>
<keyword evidence="4 8" id="KW-0812">Transmembrane</keyword>
<dbReference type="GO" id="GO:0008519">
    <property type="term" value="F:ammonium channel activity"/>
    <property type="evidence" value="ECO:0007669"/>
    <property type="project" value="InterPro"/>
</dbReference>
<dbReference type="PANTHER" id="PTHR43029">
    <property type="entry name" value="AMMONIUM TRANSPORTER MEP2"/>
    <property type="match status" value="1"/>
</dbReference>
<sequence length="424" mass="44289">MKVDGGHTAWMLISAALVLMMTIPGIGLFYAGMVRRKNVLSTLAQSFVICCLVSLAWMLLGYSLAFTNGTPWLGGLERLGLRGVADNFLLGPQGADRAFILGAGLPDAVPTTLPESVYLLFQMGFAVIAPAIITGAVAGRVRFAGLCVFSVLWSLLVYAPLAHWVWSPGGWLARLGALDYAGGTVVHVNAGIAGLVCAIMLGRRRGIGQEDMSPWNLVYALIGAALLWIGWFGFNAGSALAADSRAGMAMLVTQLAAAAGGCAWMGVEWCLLGKPTALGIVSGALAGLVGITPAAGFVLPWAALPIGGCAALGWFFCVTRLKHWLKYDDTLDAFGIHGIGGIIGALLTGVLAWGPLSATAITPGISGSLSLLGRQAEAVAVTVLWSAVMTALLVWGVDRLVSMRVSEDEEQEGLDLTQHGERLN</sequence>
<dbReference type="Proteomes" id="UP000315037">
    <property type="component" value="Unassembled WGS sequence"/>
</dbReference>
<evidence type="ECO:0000256" key="7">
    <source>
        <dbReference type="ARBA" id="ARBA00023177"/>
    </source>
</evidence>
<evidence type="ECO:0000313" key="11">
    <source>
        <dbReference type="Proteomes" id="UP000315037"/>
    </source>
</evidence>
<dbReference type="InterPro" id="IPR002229">
    <property type="entry name" value="RhesusRHD"/>
</dbReference>
<feature type="transmembrane region" description="Helical" evidence="8">
    <location>
        <begin position="333"/>
        <end position="356"/>
    </location>
</feature>
<dbReference type="InterPro" id="IPR024041">
    <property type="entry name" value="NH4_transpt_AmtB-like_dom"/>
</dbReference>
<evidence type="ECO:0000256" key="5">
    <source>
        <dbReference type="ARBA" id="ARBA00022989"/>
    </source>
</evidence>
<organism evidence="10 11">
    <name type="scientific">Oecophyllibacter saccharovorans</name>
    <dbReference type="NCBI Taxonomy" id="2558360"/>
    <lineage>
        <taxon>Bacteria</taxon>
        <taxon>Pseudomonadati</taxon>
        <taxon>Pseudomonadota</taxon>
        <taxon>Alphaproteobacteria</taxon>
        <taxon>Acetobacterales</taxon>
        <taxon>Acetobacteraceae</taxon>
        <taxon>Oecophyllibacter</taxon>
    </lineage>
</organism>
<gene>
    <name evidence="10" type="ORF">E3202_03465</name>
</gene>
<evidence type="ECO:0000259" key="9">
    <source>
        <dbReference type="Pfam" id="PF00909"/>
    </source>
</evidence>
<dbReference type="RefSeq" id="WP_165600349.1">
    <property type="nucleotide sequence ID" value="NZ_SORZ01000001.1"/>
</dbReference>
<dbReference type="PANTHER" id="PTHR43029:SF10">
    <property type="entry name" value="AMMONIUM TRANSPORTER MEP2"/>
    <property type="match status" value="1"/>
</dbReference>
<dbReference type="NCBIfam" id="TIGR00836">
    <property type="entry name" value="amt"/>
    <property type="match status" value="1"/>
</dbReference>
<feature type="transmembrane region" description="Helical" evidence="8">
    <location>
        <begin position="117"/>
        <end position="136"/>
    </location>
</feature>
<feature type="transmembrane region" description="Helical" evidence="8">
    <location>
        <begin position="376"/>
        <end position="397"/>
    </location>
</feature>
<comment type="similarity">
    <text evidence="2 8">Belongs to the ammonia transporter channel (TC 1.A.11.2) family.</text>
</comment>
<comment type="caution">
    <text evidence="10">The sequence shown here is derived from an EMBL/GenBank/DDBJ whole genome shotgun (WGS) entry which is preliminary data.</text>
</comment>
<evidence type="ECO:0000313" key="10">
    <source>
        <dbReference type="EMBL" id="TPW35984.1"/>
    </source>
</evidence>
<reference evidence="10 11" key="1">
    <citation type="submission" date="2019-03" db="EMBL/GenBank/DDBJ databases">
        <title>The complete genome sequence of Neokomagataea sp. Jb2 NBRC113641.</title>
        <authorList>
            <person name="Chua K.-O."/>
            <person name="Chan K.-G."/>
            <person name="See-Too W.-S."/>
        </authorList>
    </citation>
    <scope>NUCLEOTIDE SEQUENCE [LARGE SCALE GENOMIC DNA]</scope>
    <source>
        <strain evidence="10 11">Jb2</strain>
    </source>
</reference>
<dbReference type="GO" id="GO:0005886">
    <property type="term" value="C:plasma membrane"/>
    <property type="evidence" value="ECO:0007669"/>
    <property type="project" value="UniProtKB-SubCell"/>
</dbReference>
<keyword evidence="7 8" id="KW-0924">Ammonia transport</keyword>
<feature type="transmembrane region" description="Helical" evidence="8">
    <location>
        <begin position="246"/>
        <end position="265"/>
    </location>
</feature>
<evidence type="ECO:0000256" key="1">
    <source>
        <dbReference type="ARBA" id="ARBA00004141"/>
    </source>
</evidence>
<keyword evidence="5 8" id="KW-1133">Transmembrane helix</keyword>
<name>A0A506URL1_9PROT</name>
<evidence type="ECO:0000256" key="6">
    <source>
        <dbReference type="ARBA" id="ARBA00023136"/>
    </source>
</evidence>
<dbReference type="Pfam" id="PF00909">
    <property type="entry name" value="Ammonium_transp"/>
    <property type="match status" value="1"/>
</dbReference>
<keyword evidence="6 8" id="KW-0472">Membrane</keyword>
<protein>
    <recommendedName>
        <fullName evidence="8">Ammonium transporter</fullName>
    </recommendedName>
</protein>
<comment type="subcellular location">
    <subcellularLocation>
        <location evidence="8">Cell membrane</location>
        <topology evidence="8">Multi-pass membrane protein</topology>
    </subcellularLocation>
    <subcellularLocation>
        <location evidence="1">Membrane</location>
        <topology evidence="1">Multi-pass membrane protein</topology>
    </subcellularLocation>
</comment>
<feature type="transmembrane region" description="Helical" evidence="8">
    <location>
        <begin position="301"/>
        <end position="321"/>
    </location>
</feature>
<feature type="transmembrane region" description="Helical" evidence="8">
    <location>
        <begin position="143"/>
        <end position="161"/>
    </location>
</feature>
<dbReference type="InterPro" id="IPR018047">
    <property type="entry name" value="Ammonium_transpt_CS"/>
</dbReference>
<dbReference type="AlphaFoldDB" id="A0A506URL1"/>
<evidence type="ECO:0000256" key="8">
    <source>
        <dbReference type="RuleBase" id="RU362002"/>
    </source>
</evidence>
<dbReference type="SUPFAM" id="SSF111352">
    <property type="entry name" value="Ammonium transporter"/>
    <property type="match status" value="1"/>
</dbReference>
<dbReference type="PROSITE" id="PS01219">
    <property type="entry name" value="AMMONIUM_TRANSP"/>
    <property type="match status" value="1"/>
</dbReference>
<keyword evidence="11" id="KW-1185">Reference proteome</keyword>
<dbReference type="Gene3D" id="1.10.3430.10">
    <property type="entry name" value="Ammonium transporter AmtB like domains"/>
    <property type="match status" value="1"/>
</dbReference>
<keyword evidence="3 8" id="KW-0813">Transport</keyword>
<evidence type="ECO:0000256" key="2">
    <source>
        <dbReference type="ARBA" id="ARBA00005887"/>
    </source>
</evidence>
<feature type="transmembrane region" description="Helical" evidence="8">
    <location>
        <begin position="43"/>
        <end position="65"/>
    </location>
</feature>
<dbReference type="InterPro" id="IPR029020">
    <property type="entry name" value="Ammonium/urea_transptr"/>
</dbReference>
<feature type="transmembrane region" description="Helical" evidence="8">
    <location>
        <begin position="214"/>
        <end position="234"/>
    </location>
</feature>
<evidence type="ECO:0000256" key="3">
    <source>
        <dbReference type="ARBA" id="ARBA00022448"/>
    </source>
</evidence>
<feature type="transmembrane region" description="Helical" evidence="8">
    <location>
        <begin position="181"/>
        <end position="202"/>
    </location>
</feature>
<proteinExistence type="inferred from homology"/>